<accession>A0A918GDY0</accession>
<protein>
    <submittedName>
        <fullName evidence="1">Uncharacterized protein</fullName>
    </submittedName>
</protein>
<keyword evidence="2" id="KW-1185">Reference proteome</keyword>
<comment type="caution">
    <text evidence="1">The sequence shown here is derived from an EMBL/GenBank/DDBJ whole genome shotgun (WGS) entry which is preliminary data.</text>
</comment>
<dbReference type="Proteomes" id="UP000660680">
    <property type="component" value="Unassembled WGS sequence"/>
</dbReference>
<gene>
    <name evidence="1" type="ORF">GCM10010171_24980</name>
</gene>
<organism evidence="1 2">
    <name type="scientific">Actinokineospora fastidiosa</name>
    <dbReference type="NCBI Taxonomy" id="1816"/>
    <lineage>
        <taxon>Bacteria</taxon>
        <taxon>Bacillati</taxon>
        <taxon>Actinomycetota</taxon>
        <taxon>Actinomycetes</taxon>
        <taxon>Pseudonocardiales</taxon>
        <taxon>Pseudonocardiaceae</taxon>
        <taxon>Actinokineospora</taxon>
    </lineage>
</organism>
<reference evidence="1" key="1">
    <citation type="journal article" date="2014" name="Int. J. Syst. Evol. Microbiol.">
        <title>Complete genome sequence of Corynebacterium casei LMG S-19264T (=DSM 44701T), isolated from a smear-ripened cheese.</title>
        <authorList>
            <consortium name="US DOE Joint Genome Institute (JGI-PGF)"/>
            <person name="Walter F."/>
            <person name="Albersmeier A."/>
            <person name="Kalinowski J."/>
            <person name="Ruckert C."/>
        </authorList>
    </citation>
    <scope>NUCLEOTIDE SEQUENCE</scope>
    <source>
        <strain evidence="1">JCM 3276</strain>
    </source>
</reference>
<proteinExistence type="predicted"/>
<dbReference type="AlphaFoldDB" id="A0A918GDY0"/>
<evidence type="ECO:0000313" key="1">
    <source>
        <dbReference type="EMBL" id="GGS30438.1"/>
    </source>
</evidence>
<name>A0A918GDY0_9PSEU</name>
<evidence type="ECO:0000313" key="2">
    <source>
        <dbReference type="Proteomes" id="UP000660680"/>
    </source>
</evidence>
<sequence>MLGSARRFPVGSARRFPALLLVTSVLAGRAGLRDGVGLACHPVDLPEGYHTQGGGAELSFSLARALGALAWQVPVLFRGRAPTLGVVRLRQVDGMAGKPCFCGWAGVFVVVVVRRVDAFFREVAGCGDCGDCCRSYVA</sequence>
<reference evidence="1" key="2">
    <citation type="submission" date="2020-09" db="EMBL/GenBank/DDBJ databases">
        <authorList>
            <person name="Sun Q."/>
            <person name="Ohkuma M."/>
        </authorList>
    </citation>
    <scope>NUCLEOTIDE SEQUENCE</scope>
    <source>
        <strain evidence="1">JCM 3276</strain>
    </source>
</reference>
<dbReference type="EMBL" id="BMRB01000002">
    <property type="protein sequence ID" value="GGS30438.1"/>
    <property type="molecule type" value="Genomic_DNA"/>
</dbReference>